<gene>
    <name evidence="2" type="ORF">GCM10011505_13120</name>
</gene>
<evidence type="ECO:0000313" key="2">
    <source>
        <dbReference type="EMBL" id="GGB33026.1"/>
    </source>
</evidence>
<sequence>MDHRNMTSPSPANTPDGAIHQTGPCPVATLAADWAILDDQVLEHWSAPEGEPGICIALDTWRNAIAAQALTLTATSTAGAAFQSYLVGLNIAIADSPDLTPDDRNRYLKAAAAGARNLTRYLTLARREQTAG</sequence>
<proteinExistence type="predicted"/>
<evidence type="ECO:0000256" key="1">
    <source>
        <dbReference type="SAM" id="MobiDB-lite"/>
    </source>
</evidence>
<feature type="region of interest" description="Disordered" evidence="1">
    <location>
        <begin position="1"/>
        <end position="22"/>
    </location>
</feature>
<accession>A0ABQ1ICF0</accession>
<keyword evidence="3" id="KW-1185">Reference proteome</keyword>
<dbReference type="Proteomes" id="UP000603352">
    <property type="component" value="Unassembled WGS sequence"/>
</dbReference>
<name>A0ABQ1ICF0_9PROT</name>
<organism evidence="2 3">
    <name type="scientific">Tistrella bauzanensis</name>
    <dbReference type="NCBI Taxonomy" id="657419"/>
    <lineage>
        <taxon>Bacteria</taxon>
        <taxon>Pseudomonadati</taxon>
        <taxon>Pseudomonadota</taxon>
        <taxon>Alphaproteobacteria</taxon>
        <taxon>Geminicoccales</taxon>
        <taxon>Geminicoccaceae</taxon>
        <taxon>Tistrella</taxon>
    </lineage>
</organism>
<dbReference type="EMBL" id="BMDZ01000010">
    <property type="protein sequence ID" value="GGB33026.1"/>
    <property type="molecule type" value="Genomic_DNA"/>
</dbReference>
<reference evidence="3" key="1">
    <citation type="journal article" date="2019" name="Int. J. Syst. Evol. Microbiol.">
        <title>The Global Catalogue of Microorganisms (GCM) 10K type strain sequencing project: providing services to taxonomists for standard genome sequencing and annotation.</title>
        <authorList>
            <consortium name="The Broad Institute Genomics Platform"/>
            <consortium name="The Broad Institute Genome Sequencing Center for Infectious Disease"/>
            <person name="Wu L."/>
            <person name="Ma J."/>
        </authorList>
    </citation>
    <scope>NUCLEOTIDE SEQUENCE [LARGE SCALE GENOMIC DNA]</scope>
    <source>
        <strain evidence="3">CGMCC 1.10188</strain>
    </source>
</reference>
<feature type="compositionally biased region" description="Polar residues" evidence="1">
    <location>
        <begin position="1"/>
        <end position="13"/>
    </location>
</feature>
<comment type="caution">
    <text evidence="2">The sequence shown here is derived from an EMBL/GenBank/DDBJ whole genome shotgun (WGS) entry which is preliminary data.</text>
</comment>
<evidence type="ECO:0000313" key="3">
    <source>
        <dbReference type="Proteomes" id="UP000603352"/>
    </source>
</evidence>
<protein>
    <submittedName>
        <fullName evidence="2">Uncharacterized protein</fullName>
    </submittedName>
</protein>